<gene>
    <name evidence="2" type="ORF">A4H96_03750</name>
</gene>
<reference evidence="2 3" key="1">
    <citation type="submission" date="2016-04" db="EMBL/GenBank/DDBJ databases">
        <title>Acidithiobacillus ferrooxidans genome sequencing and assembly.</title>
        <authorList>
            <person name="Zhou Z."/>
        </authorList>
    </citation>
    <scope>NUCLEOTIDE SEQUENCE [LARGE SCALE GENOMIC DNA]</scope>
    <source>
        <strain evidence="2 3">BY0502</strain>
    </source>
</reference>
<dbReference type="Proteomes" id="UP000078302">
    <property type="component" value="Unassembled WGS sequence"/>
</dbReference>
<evidence type="ECO:0000313" key="3">
    <source>
        <dbReference type="Proteomes" id="UP000078302"/>
    </source>
</evidence>
<keyword evidence="1" id="KW-0812">Transmembrane</keyword>
<accession>A0A179BNP9</accession>
<sequence>MEIEFDPFAVLATICVVGFVTCGFIGPVSYWWILVHYWQQILMLLGVWLLAVVGFVKVIDWGTN</sequence>
<keyword evidence="3" id="KW-1185">Reference proteome</keyword>
<proteinExistence type="predicted"/>
<organism evidence="2 3">
    <name type="scientific">Acidithiobacillus ferrooxidans</name>
    <name type="common">Thiobacillus ferrooxidans</name>
    <dbReference type="NCBI Taxonomy" id="920"/>
    <lineage>
        <taxon>Bacteria</taxon>
        <taxon>Pseudomonadati</taxon>
        <taxon>Pseudomonadota</taxon>
        <taxon>Acidithiobacillia</taxon>
        <taxon>Acidithiobacillales</taxon>
        <taxon>Acidithiobacillaceae</taxon>
        <taxon>Acidithiobacillus</taxon>
    </lineage>
</organism>
<dbReference type="RefSeq" id="WP_064218362.1">
    <property type="nucleotide sequence ID" value="NZ_LVXZ01000038.1"/>
</dbReference>
<protein>
    <submittedName>
        <fullName evidence="2">Uncharacterized protein</fullName>
    </submittedName>
</protein>
<keyword evidence="1" id="KW-0472">Membrane</keyword>
<evidence type="ECO:0000256" key="1">
    <source>
        <dbReference type="SAM" id="Phobius"/>
    </source>
</evidence>
<evidence type="ECO:0000313" key="2">
    <source>
        <dbReference type="EMBL" id="OAP92634.1"/>
    </source>
</evidence>
<keyword evidence="1" id="KW-1133">Transmembrane helix</keyword>
<comment type="caution">
    <text evidence="2">The sequence shown here is derived from an EMBL/GenBank/DDBJ whole genome shotgun (WGS) entry which is preliminary data.</text>
</comment>
<dbReference type="EMBL" id="LVXZ01000038">
    <property type="protein sequence ID" value="OAP92634.1"/>
    <property type="molecule type" value="Genomic_DNA"/>
</dbReference>
<feature type="transmembrane region" description="Helical" evidence="1">
    <location>
        <begin position="37"/>
        <end position="59"/>
    </location>
</feature>
<dbReference type="AlphaFoldDB" id="A0A179BNP9"/>
<name>A0A179BNP9_ACIFR</name>
<feature type="transmembrane region" description="Helical" evidence="1">
    <location>
        <begin position="7"/>
        <end position="31"/>
    </location>
</feature>